<evidence type="ECO:0000313" key="2">
    <source>
        <dbReference type="Proteomes" id="UP000295388"/>
    </source>
</evidence>
<comment type="caution">
    <text evidence="1">The sequence shown here is derived from an EMBL/GenBank/DDBJ whole genome shotgun (WGS) entry which is preliminary data.</text>
</comment>
<dbReference type="Proteomes" id="UP000295388">
    <property type="component" value="Unassembled WGS sequence"/>
</dbReference>
<accession>A0A4V3C6Y2</accession>
<keyword evidence="2" id="KW-1185">Reference proteome</keyword>
<evidence type="ECO:0000313" key="1">
    <source>
        <dbReference type="EMBL" id="TDO35608.1"/>
    </source>
</evidence>
<gene>
    <name evidence="1" type="ORF">EV643_12219</name>
</gene>
<proteinExistence type="predicted"/>
<protein>
    <recommendedName>
        <fullName evidence="3">DUF4352 domain-containing protein</fullName>
    </recommendedName>
</protein>
<dbReference type="EMBL" id="SNWQ01000022">
    <property type="protein sequence ID" value="TDO35608.1"/>
    <property type="molecule type" value="Genomic_DNA"/>
</dbReference>
<dbReference type="AlphaFoldDB" id="A0A4V3C6Y2"/>
<sequence length="171" mass="18395">MTKPKTRLRFGQRAIVPIEFTGDAVRFRGVVSIVAQAPRKAPASVVAALPEDSRPARGQVVYYVPIVITNESTNNLVGYSAPMLVAKLRSGRSTAYLIGVGGVAECDPHGGQLQLPALGSADRTCVIAATSPKDPLGEIQYVDPPYGYDNEFTGDEPDYNNSYNLGPITWR</sequence>
<reference evidence="1 2" key="1">
    <citation type="submission" date="2019-03" db="EMBL/GenBank/DDBJ databases">
        <title>Genomic Encyclopedia of Type Strains, Phase III (KMG-III): the genomes of soil and plant-associated and newly described type strains.</title>
        <authorList>
            <person name="Whitman W."/>
        </authorList>
    </citation>
    <scope>NUCLEOTIDE SEQUENCE [LARGE SCALE GENOMIC DNA]</scope>
    <source>
        <strain evidence="1 2">VKM Ac-2527</strain>
    </source>
</reference>
<evidence type="ECO:0008006" key="3">
    <source>
        <dbReference type="Google" id="ProtNLM"/>
    </source>
</evidence>
<name>A0A4V3C6Y2_9ACTN</name>
<organism evidence="1 2">
    <name type="scientific">Kribbella caucasensis</name>
    <dbReference type="NCBI Taxonomy" id="2512215"/>
    <lineage>
        <taxon>Bacteria</taxon>
        <taxon>Bacillati</taxon>
        <taxon>Actinomycetota</taxon>
        <taxon>Actinomycetes</taxon>
        <taxon>Propionibacteriales</taxon>
        <taxon>Kribbellaceae</taxon>
        <taxon>Kribbella</taxon>
    </lineage>
</organism>